<dbReference type="InterPro" id="IPR027373">
    <property type="entry name" value="RHH_dom"/>
</dbReference>
<dbReference type="Proteomes" id="UP000239724">
    <property type="component" value="Unassembled WGS sequence"/>
</dbReference>
<reference evidence="3 4" key="1">
    <citation type="journal article" date="2018" name="Arch. Microbiol.">
        <title>New insights into the metabolic potential of the phototrophic purple bacterium Rhodopila globiformis DSM 161(T) from its draft genome sequence and evidence for a vanadium-dependent nitrogenase.</title>
        <authorList>
            <person name="Imhoff J.F."/>
            <person name="Rahn T."/>
            <person name="Kunzel S."/>
            <person name="Neulinger S.C."/>
        </authorList>
    </citation>
    <scope>NUCLEOTIDE SEQUENCE [LARGE SCALE GENOMIC DNA]</scope>
    <source>
        <strain evidence="3 4">DSM 161</strain>
    </source>
</reference>
<sequence>MFARCDREQNHEHLPEKRSFRIHGHSTTLSIERAFWLVLEMIADDEATTLAGLVMRIHDHCQVVNDRNLASCLRVVCLKYVELRACRRRRRGASGKRPAAPGKSAGAARLAADRGPEDNACSPACEAVVASPSWPGVSRP</sequence>
<evidence type="ECO:0000256" key="1">
    <source>
        <dbReference type="SAM" id="MobiDB-lite"/>
    </source>
</evidence>
<proteinExistence type="predicted"/>
<protein>
    <recommendedName>
        <fullName evidence="2">Ribbon-helix-helix domain-containing protein</fullName>
    </recommendedName>
</protein>
<organism evidence="3 4">
    <name type="scientific">Rhodopila globiformis</name>
    <name type="common">Rhodopseudomonas globiformis</name>
    <dbReference type="NCBI Taxonomy" id="1071"/>
    <lineage>
        <taxon>Bacteria</taxon>
        <taxon>Pseudomonadati</taxon>
        <taxon>Pseudomonadota</taxon>
        <taxon>Alphaproteobacteria</taxon>
        <taxon>Acetobacterales</taxon>
        <taxon>Acetobacteraceae</taxon>
        <taxon>Rhodopila</taxon>
    </lineage>
</organism>
<dbReference type="Pfam" id="PF13467">
    <property type="entry name" value="RHH_4"/>
    <property type="match status" value="1"/>
</dbReference>
<accession>A0A2S6NH68</accession>
<gene>
    <name evidence="3" type="ORF">CCS01_12955</name>
</gene>
<keyword evidence="4" id="KW-1185">Reference proteome</keyword>
<feature type="domain" description="Ribbon-helix-helix" evidence="2">
    <location>
        <begin position="15"/>
        <end position="80"/>
    </location>
</feature>
<evidence type="ECO:0000259" key="2">
    <source>
        <dbReference type="Pfam" id="PF13467"/>
    </source>
</evidence>
<dbReference type="InterPro" id="IPR038268">
    <property type="entry name" value="RHH_sf"/>
</dbReference>
<dbReference type="AlphaFoldDB" id="A0A2S6NH68"/>
<evidence type="ECO:0000313" key="4">
    <source>
        <dbReference type="Proteomes" id="UP000239724"/>
    </source>
</evidence>
<name>A0A2S6NH68_RHOGL</name>
<dbReference type="OrthoDB" id="5458732at2"/>
<feature type="region of interest" description="Disordered" evidence="1">
    <location>
        <begin position="90"/>
        <end position="122"/>
    </location>
</feature>
<comment type="caution">
    <text evidence="3">The sequence shown here is derived from an EMBL/GenBank/DDBJ whole genome shotgun (WGS) entry which is preliminary data.</text>
</comment>
<dbReference type="Gene3D" id="1.10.3990.20">
    <property type="entry name" value="protein bp1543"/>
    <property type="match status" value="1"/>
</dbReference>
<dbReference type="EMBL" id="NHRY01000135">
    <property type="protein sequence ID" value="PPQ33950.1"/>
    <property type="molecule type" value="Genomic_DNA"/>
</dbReference>
<evidence type="ECO:0000313" key="3">
    <source>
        <dbReference type="EMBL" id="PPQ33950.1"/>
    </source>
</evidence>